<evidence type="ECO:0000256" key="1">
    <source>
        <dbReference type="SAM" id="Phobius"/>
    </source>
</evidence>
<reference evidence="2" key="1">
    <citation type="submission" date="2023-06" db="EMBL/GenBank/DDBJ databases">
        <title>Draft Genome Sequences of Representative Paenibacillus Polymyxa, Bacillus cereus, Fictibacillus sp., and Brevibacillus agri Strains Isolated from Amazonian Dark Earth.</title>
        <authorList>
            <person name="Pellegrinetti T.A."/>
            <person name="Cunha I.C.M."/>
            <person name="Chaves M.G."/>
            <person name="Freitas A.S."/>
            <person name="Silva A.V.R."/>
            <person name="Tsai S.M."/>
            <person name="Mendes L.W."/>
        </authorList>
    </citation>
    <scope>NUCLEOTIDE SEQUENCE</scope>
    <source>
        <strain evidence="2">CENA-BCM004</strain>
    </source>
</reference>
<keyword evidence="1" id="KW-1133">Transmembrane helix</keyword>
<evidence type="ECO:0000313" key="3">
    <source>
        <dbReference type="Proteomes" id="UP001168694"/>
    </source>
</evidence>
<accession>A0ABT8ECC1</accession>
<feature type="transmembrane region" description="Helical" evidence="1">
    <location>
        <begin position="55"/>
        <end position="72"/>
    </location>
</feature>
<evidence type="ECO:0000313" key="2">
    <source>
        <dbReference type="EMBL" id="MDN4075554.1"/>
    </source>
</evidence>
<dbReference type="RefSeq" id="WP_290401666.1">
    <property type="nucleotide sequence ID" value="NZ_JAUHLN010000006.1"/>
</dbReference>
<keyword evidence="3" id="KW-1185">Reference proteome</keyword>
<comment type="caution">
    <text evidence="2">The sequence shown here is derived from an EMBL/GenBank/DDBJ whole genome shotgun (WGS) entry which is preliminary data.</text>
</comment>
<keyword evidence="1" id="KW-0812">Transmembrane</keyword>
<sequence length="75" mass="8987">MWKITAKKYTFVSSSSMWKSIEVKNIKLNDNEMVKIESYVKGNKASRMKNTPEHSTIWLNSGFCFAFFRYFIYRK</sequence>
<gene>
    <name evidence="2" type="ORF">QYF49_21575</name>
</gene>
<dbReference type="Proteomes" id="UP001168694">
    <property type="component" value="Unassembled WGS sequence"/>
</dbReference>
<protein>
    <submittedName>
        <fullName evidence="2">Uncharacterized protein</fullName>
    </submittedName>
</protein>
<dbReference type="EMBL" id="JAUHLN010000006">
    <property type="protein sequence ID" value="MDN4075554.1"/>
    <property type="molecule type" value="Genomic_DNA"/>
</dbReference>
<keyword evidence="1" id="KW-0472">Membrane</keyword>
<proteinExistence type="predicted"/>
<name>A0ABT8ECC1_9BACL</name>
<organism evidence="2 3">
    <name type="scientific">Fictibacillus terranigra</name>
    <dbReference type="NCBI Taxonomy" id="3058424"/>
    <lineage>
        <taxon>Bacteria</taxon>
        <taxon>Bacillati</taxon>
        <taxon>Bacillota</taxon>
        <taxon>Bacilli</taxon>
        <taxon>Bacillales</taxon>
        <taxon>Fictibacillaceae</taxon>
        <taxon>Fictibacillus</taxon>
    </lineage>
</organism>